<dbReference type="OrthoDB" id="4762032at2"/>
<organism evidence="2 3">
    <name type="scientific">Mycolicibacterium cosmeticum</name>
    <dbReference type="NCBI Taxonomy" id="258533"/>
    <lineage>
        <taxon>Bacteria</taxon>
        <taxon>Bacillati</taxon>
        <taxon>Actinomycetota</taxon>
        <taxon>Actinomycetes</taxon>
        <taxon>Mycobacteriales</taxon>
        <taxon>Mycobacteriaceae</taxon>
        <taxon>Mycolicibacterium</taxon>
    </lineage>
</organism>
<comment type="caution">
    <text evidence="2">The sequence shown here is derived from an EMBL/GenBank/DDBJ whole genome shotgun (WGS) entry which is preliminary data.</text>
</comment>
<accession>W9BKJ7</accession>
<dbReference type="eggNOG" id="ENOG5031ZVM">
    <property type="taxonomic scope" value="Bacteria"/>
</dbReference>
<dbReference type="AlphaFoldDB" id="W9BKJ7"/>
<evidence type="ECO:0000313" key="2">
    <source>
        <dbReference type="EMBL" id="CDO08020.1"/>
    </source>
</evidence>
<sequence length="167" mass="16905">MHGAQPADAIGDEPAGPAHAARPLRWRRTALVCGVAAVLAGLGLGAVALSDTSAPPRSAGPTAQQITVAHRPAPMPLSRADILALLGRPADLGALAEPQRWAACLRGLRRDPAQPILGATPVTVAGRPAVVVVFPGTRPTDVQAVTLDTGCDAAHGATLAETTLPRP</sequence>
<keyword evidence="3" id="KW-1185">Reference proteome</keyword>
<protein>
    <submittedName>
        <fullName evidence="2">Hypothetical alanine rich protein</fullName>
    </submittedName>
</protein>
<proteinExistence type="predicted"/>
<name>W9BKJ7_MYCCO</name>
<feature type="transmembrane region" description="Helical" evidence="1">
    <location>
        <begin position="29"/>
        <end position="49"/>
    </location>
</feature>
<keyword evidence="1" id="KW-0472">Membrane</keyword>
<dbReference type="Proteomes" id="UP000028870">
    <property type="component" value="Unassembled WGS sequence"/>
</dbReference>
<reference evidence="2" key="1">
    <citation type="submission" date="2014-03" db="EMBL/GenBank/DDBJ databases">
        <title>Draft Genome Sequence of Mycobacterium cosmeticum DSM 44829.</title>
        <authorList>
            <person name="Croce O."/>
            <person name="Robert C."/>
            <person name="Raoult D."/>
            <person name="Drancourt M."/>
        </authorList>
    </citation>
    <scope>NUCLEOTIDE SEQUENCE [LARGE SCALE GENOMIC DNA]</scope>
    <source>
        <strain evidence="2">DSM 44829</strain>
    </source>
</reference>
<dbReference type="EMBL" id="CCBB010000001">
    <property type="protein sequence ID" value="CDO08020.1"/>
    <property type="molecule type" value="Genomic_DNA"/>
</dbReference>
<keyword evidence="1" id="KW-1133">Transmembrane helix</keyword>
<reference evidence="2" key="2">
    <citation type="submission" date="2014-03" db="EMBL/GenBank/DDBJ databases">
        <authorList>
            <person name="Urmite Genomes"/>
        </authorList>
    </citation>
    <scope>NUCLEOTIDE SEQUENCE</scope>
    <source>
        <strain evidence="2">DSM 44829</strain>
    </source>
</reference>
<gene>
    <name evidence="2" type="ORF">BN977_02839</name>
</gene>
<dbReference type="RefSeq" id="WP_051561348.1">
    <property type="nucleotide sequence ID" value="NZ_CCBB010000001.1"/>
</dbReference>
<evidence type="ECO:0000256" key="1">
    <source>
        <dbReference type="SAM" id="Phobius"/>
    </source>
</evidence>
<evidence type="ECO:0000313" key="3">
    <source>
        <dbReference type="Proteomes" id="UP000028870"/>
    </source>
</evidence>
<dbReference type="STRING" id="258533.BN977_02839"/>
<keyword evidence="1" id="KW-0812">Transmembrane</keyword>